<comment type="similarity">
    <text evidence="4">Belongs to the Nth/MutY family.</text>
</comment>
<dbReference type="InterPro" id="IPR004036">
    <property type="entry name" value="Endonuclease-III-like_CS2"/>
</dbReference>
<comment type="catalytic activity">
    <reaction evidence="1">
        <text>Hydrolyzes free adenine bases from 7,8-dihydro-8-oxoguanine:adenine mismatched double-stranded DNA, leaving an apurinic site.</text>
        <dbReference type="EC" id="3.2.2.31"/>
    </reaction>
</comment>
<protein>
    <recommendedName>
        <fullName evidence="6">Adenine DNA glycosylase</fullName>
        <ecNumber evidence="5">3.2.2.31</ecNumber>
    </recommendedName>
</protein>
<evidence type="ECO:0000256" key="8">
    <source>
        <dbReference type="ARBA" id="ARBA00022723"/>
    </source>
</evidence>
<dbReference type="Pfam" id="PF10576">
    <property type="entry name" value="EndIII_4Fe-2S"/>
    <property type="match status" value="1"/>
</dbReference>
<dbReference type="InterPro" id="IPR023170">
    <property type="entry name" value="HhH_base_excis_C"/>
</dbReference>
<dbReference type="InterPro" id="IPR003265">
    <property type="entry name" value="HhH-GPD_domain"/>
</dbReference>
<evidence type="ECO:0000313" key="16">
    <source>
        <dbReference type="EMBL" id="GAA0487012.1"/>
    </source>
</evidence>
<dbReference type="RefSeq" id="WP_407673739.1">
    <property type="nucleotide sequence ID" value="NZ_BAAAEM010000003.1"/>
</dbReference>
<evidence type="ECO:0000256" key="2">
    <source>
        <dbReference type="ARBA" id="ARBA00001966"/>
    </source>
</evidence>
<dbReference type="Pfam" id="PF00633">
    <property type="entry name" value="HHH"/>
    <property type="match status" value="1"/>
</dbReference>
<dbReference type="InterPro" id="IPR000445">
    <property type="entry name" value="HhH_motif"/>
</dbReference>
<dbReference type="SUPFAM" id="SSF48150">
    <property type="entry name" value="DNA-glycosylase"/>
    <property type="match status" value="1"/>
</dbReference>
<keyword evidence="17" id="KW-1185">Reference proteome</keyword>
<keyword evidence="7" id="KW-0004">4Fe-4S</keyword>
<dbReference type="PANTHER" id="PTHR42944:SF1">
    <property type="entry name" value="ADENINE DNA GLYCOSYLASE"/>
    <property type="match status" value="1"/>
</dbReference>
<comment type="caution">
    <text evidence="16">The sequence shown here is derived from an EMBL/GenBank/DDBJ whole genome shotgun (WGS) entry which is preliminary data.</text>
</comment>
<feature type="domain" description="HhH-GPD" evidence="15">
    <location>
        <begin position="54"/>
        <end position="203"/>
    </location>
</feature>
<evidence type="ECO:0000256" key="11">
    <source>
        <dbReference type="ARBA" id="ARBA00023004"/>
    </source>
</evidence>
<sequence length="371" mass="40672">MGVDRITGEAQHITAKISAHYVDNARNLPWRVPPKLSASGQLPIPYHVWLSEVMLQQTTVAAVIAYFQKFTERWPSVADLAAADEAEVLAAWAGLGYYARARNLHKCARHVTENLGGVFPSQEAELLKLPGIGAYTAAAIAAIGFGQRAVVVDANIERLVARLFAIDAPLPKGKTDIRIGMDALTPNDHAGDFAQACMDIGASICTAKAPKCELCPVQTYCRALAKGDQERYPVKPPKKAKPLRKGRFFWIEQNEKLLLVTRPAKGMLGSMRALPDDGWAAGTDGHGQSPMDGDWQIHENIVQHSFTHFSLEVDLAVYQSDKIVINKGDNKETGLDDALWWPIAGIEDAGLPTLYAKAVRWAVKHKLKDHK</sequence>
<evidence type="ECO:0000256" key="14">
    <source>
        <dbReference type="ARBA" id="ARBA00023295"/>
    </source>
</evidence>
<evidence type="ECO:0000256" key="10">
    <source>
        <dbReference type="ARBA" id="ARBA00022801"/>
    </source>
</evidence>
<dbReference type="Pfam" id="PF14815">
    <property type="entry name" value="NUDIX_4"/>
    <property type="match status" value="1"/>
</dbReference>
<dbReference type="Gene3D" id="3.90.79.10">
    <property type="entry name" value="Nucleoside Triphosphate Pyrophosphohydrolase"/>
    <property type="match status" value="1"/>
</dbReference>
<reference evidence="16 17" key="1">
    <citation type="journal article" date="2019" name="Int. J. Syst. Evol. Microbiol.">
        <title>The Global Catalogue of Microorganisms (GCM) 10K type strain sequencing project: providing services to taxonomists for standard genome sequencing and annotation.</title>
        <authorList>
            <consortium name="The Broad Institute Genomics Platform"/>
            <consortium name="The Broad Institute Genome Sequencing Center for Infectious Disease"/>
            <person name="Wu L."/>
            <person name="Ma J."/>
        </authorList>
    </citation>
    <scope>NUCLEOTIDE SEQUENCE [LARGE SCALE GENOMIC DNA]</scope>
    <source>
        <strain evidence="16 17">JCM 14162</strain>
    </source>
</reference>
<organism evidence="16 17">
    <name type="scientific">Parasphingorhabdus litoris</name>
    <dbReference type="NCBI Taxonomy" id="394733"/>
    <lineage>
        <taxon>Bacteria</taxon>
        <taxon>Pseudomonadati</taxon>
        <taxon>Pseudomonadota</taxon>
        <taxon>Alphaproteobacteria</taxon>
        <taxon>Sphingomonadales</taxon>
        <taxon>Sphingomonadaceae</taxon>
        <taxon>Parasphingorhabdus</taxon>
    </lineage>
</organism>
<evidence type="ECO:0000256" key="5">
    <source>
        <dbReference type="ARBA" id="ARBA00012045"/>
    </source>
</evidence>
<dbReference type="CDD" id="cd00056">
    <property type="entry name" value="ENDO3c"/>
    <property type="match status" value="1"/>
</dbReference>
<keyword evidence="13" id="KW-0234">DNA repair</keyword>
<dbReference type="Pfam" id="PF00730">
    <property type="entry name" value="HhH-GPD"/>
    <property type="match status" value="1"/>
</dbReference>
<evidence type="ECO:0000256" key="9">
    <source>
        <dbReference type="ARBA" id="ARBA00022763"/>
    </source>
</evidence>
<keyword evidence="10" id="KW-0378">Hydrolase</keyword>
<dbReference type="PROSITE" id="PS01155">
    <property type="entry name" value="ENDONUCLEASE_III_2"/>
    <property type="match status" value="1"/>
</dbReference>
<dbReference type="PANTHER" id="PTHR42944">
    <property type="entry name" value="ADENINE DNA GLYCOSYLASE"/>
    <property type="match status" value="1"/>
</dbReference>
<dbReference type="Gene3D" id="1.10.340.30">
    <property type="entry name" value="Hypothetical protein, domain 2"/>
    <property type="match status" value="1"/>
</dbReference>
<dbReference type="Proteomes" id="UP001500713">
    <property type="component" value="Unassembled WGS sequence"/>
</dbReference>
<keyword evidence="12" id="KW-0411">Iron-sulfur</keyword>
<evidence type="ECO:0000256" key="13">
    <source>
        <dbReference type="ARBA" id="ARBA00023204"/>
    </source>
</evidence>
<keyword evidence="11" id="KW-0408">Iron</keyword>
<evidence type="ECO:0000313" key="17">
    <source>
        <dbReference type="Proteomes" id="UP001500713"/>
    </source>
</evidence>
<comment type="cofactor">
    <cofactor evidence="2">
        <name>[4Fe-4S] cluster</name>
        <dbReference type="ChEBI" id="CHEBI:49883"/>
    </cofactor>
</comment>
<dbReference type="SMART" id="SM00478">
    <property type="entry name" value="ENDO3c"/>
    <property type="match status" value="1"/>
</dbReference>
<dbReference type="InterPro" id="IPR003651">
    <property type="entry name" value="Endonuclease3_FeS-loop_motif"/>
</dbReference>
<evidence type="ECO:0000259" key="15">
    <source>
        <dbReference type="SMART" id="SM00478"/>
    </source>
</evidence>
<gene>
    <name evidence="16" type="primary">mutY</name>
    <name evidence="16" type="ORF">GCM10009096_32320</name>
</gene>
<keyword evidence="9" id="KW-0227">DNA damage</keyword>
<evidence type="ECO:0000256" key="4">
    <source>
        <dbReference type="ARBA" id="ARBA00008343"/>
    </source>
</evidence>
<dbReference type="EMBL" id="BAAAEM010000003">
    <property type="protein sequence ID" value="GAA0487012.1"/>
    <property type="molecule type" value="Genomic_DNA"/>
</dbReference>
<dbReference type="InterPro" id="IPR044298">
    <property type="entry name" value="MIG/MutY"/>
</dbReference>
<dbReference type="InterPro" id="IPR029119">
    <property type="entry name" value="MutY_C"/>
</dbReference>
<dbReference type="EC" id="3.2.2.31" evidence="5"/>
<evidence type="ECO:0000256" key="12">
    <source>
        <dbReference type="ARBA" id="ARBA00023014"/>
    </source>
</evidence>
<proteinExistence type="inferred from homology"/>
<dbReference type="Gene3D" id="1.10.1670.10">
    <property type="entry name" value="Helix-hairpin-Helix base-excision DNA repair enzymes (C-terminal)"/>
    <property type="match status" value="1"/>
</dbReference>
<comment type="function">
    <text evidence="3">Adenine glycosylase active on G-A mispairs. MutY also corrects error-prone DNA synthesis past GO lesions which are due to the oxidatively damaged form of guanine: 7,8-dihydro-8-oxoguanine (8-oxo-dGTP).</text>
</comment>
<accession>A0ABN1B126</accession>
<keyword evidence="8" id="KW-0479">Metal-binding</keyword>
<dbReference type="InterPro" id="IPR015797">
    <property type="entry name" value="NUDIX_hydrolase-like_dom_sf"/>
</dbReference>
<evidence type="ECO:0000256" key="1">
    <source>
        <dbReference type="ARBA" id="ARBA00000843"/>
    </source>
</evidence>
<dbReference type="SUPFAM" id="SSF55811">
    <property type="entry name" value="Nudix"/>
    <property type="match status" value="1"/>
</dbReference>
<evidence type="ECO:0000256" key="7">
    <source>
        <dbReference type="ARBA" id="ARBA00022485"/>
    </source>
</evidence>
<evidence type="ECO:0000256" key="6">
    <source>
        <dbReference type="ARBA" id="ARBA00022023"/>
    </source>
</evidence>
<evidence type="ECO:0000256" key="3">
    <source>
        <dbReference type="ARBA" id="ARBA00002933"/>
    </source>
</evidence>
<keyword evidence="14" id="KW-0326">Glycosidase</keyword>
<dbReference type="InterPro" id="IPR011257">
    <property type="entry name" value="DNA_glycosylase"/>
</dbReference>
<name>A0ABN1B126_9SPHN</name>